<dbReference type="Proteomes" id="UP000198718">
    <property type="component" value="Unassembled WGS sequence"/>
</dbReference>
<evidence type="ECO:0008006" key="3">
    <source>
        <dbReference type="Google" id="ProtNLM"/>
    </source>
</evidence>
<dbReference type="Gene3D" id="3.40.109.40">
    <property type="match status" value="1"/>
</dbReference>
<organism evidence="1 2">
    <name type="scientific">Natronincola ferrireducens</name>
    <dbReference type="NCBI Taxonomy" id="393762"/>
    <lineage>
        <taxon>Bacteria</taxon>
        <taxon>Bacillati</taxon>
        <taxon>Bacillota</taxon>
        <taxon>Clostridia</taxon>
        <taxon>Peptostreptococcales</taxon>
        <taxon>Natronincolaceae</taxon>
        <taxon>Natronincola</taxon>
    </lineage>
</organism>
<dbReference type="STRING" id="393762.SAMN05660472_02248"/>
<dbReference type="SUPFAM" id="SSF56507">
    <property type="entry name" value="Methionine synthase activation domain-like"/>
    <property type="match status" value="1"/>
</dbReference>
<dbReference type="EMBL" id="FNFP01000005">
    <property type="protein sequence ID" value="SDK91866.1"/>
    <property type="molecule type" value="Genomic_DNA"/>
</dbReference>
<protein>
    <recommendedName>
        <fullName evidence="3">Vitamin B12 dependent methionine synthase, activation domain</fullName>
    </recommendedName>
</protein>
<evidence type="ECO:0000313" key="1">
    <source>
        <dbReference type="EMBL" id="SDK91866.1"/>
    </source>
</evidence>
<dbReference type="GO" id="GO:0008705">
    <property type="term" value="F:methionine synthase activity"/>
    <property type="evidence" value="ECO:0007669"/>
    <property type="project" value="InterPro"/>
</dbReference>
<proteinExistence type="predicted"/>
<dbReference type="InterPro" id="IPR037010">
    <property type="entry name" value="VitB12-dep_Met_synth_activ_sf"/>
</dbReference>
<sequence>MNIEIDKKRVFKAIQLQEDSPAYKETNKLYDLLEKQIKHVVSPEIIYHLDHKLDVKVGKSYEDSQRSLYVVVTLGGKITESIATYFNENQYLKAYVMNALADGMLFSMVEISRQYVYEFAKENHMNLTEKLSPGDNIPLELQKPILEKIDPKGDLDIRITEGYMLDPEKSGAWMYGVYMGQSLDENKEHDCRGCHKKNCLWREENDEVNC</sequence>
<reference evidence="1 2" key="1">
    <citation type="submission" date="2016-10" db="EMBL/GenBank/DDBJ databases">
        <authorList>
            <person name="de Groot N.N."/>
        </authorList>
    </citation>
    <scope>NUCLEOTIDE SEQUENCE [LARGE SCALE GENOMIC DNA]</scope>
    <source>
        <strain evidence="1 2">DSM 18346</strain>
    </source>
</reference>
<gene>
    <name evidence="1" type="ORF">SAMN05660472_02248</name>
</gene>
<keyword evidence="2" id="KW-1185">Reference proteome</keyword>
<dbReference type="OrthoDB" id="2034596at2"/>
<accession>A0A1G9FTW0</accession>
<name>A0A1G9FTW0_9FIRM</name>
<dbReference type="RefSeq" id="WP_143011281.1">
    <property type="nucleotide sequence ID" value="NZ_FNFP01000005.1"/>
</dbReference>
<evidence type="ECO:0000313" key="2">
    <source>
        <dbReference type="Proteomes" id="UP000198718"/>
    </source>
</evidence>
<dbReference type="AlphaFoldDB" id="A0A1G9FTW0"/>